<proteinExistence type="predicted"/>
<evidence type="ECO:0000313" key="3">
    <source>
        <dbReference type="Proteomes" id="UP000199630"/>
    </source>
</evidence>
<sequence length="383" mass="42900">MAPNEKNSALSDDHRFPCTACGADMRFDPERGDLVCTHCGAHETIETGGAMPPREMDFDAARAPGHLHHGDLFQLALEGAPETAPVTEEVRTTTCPNCGARLTLDDTVHATECPYCATPVVTDTGAHRQIKPQGVLPFAMSEERAHQAMNDWLGQLWFAPNALKQYARKGRKLNGIYMPYWTFDAQTETEYSGERGTDYYTTVQVNGKTQRRRRTKWRRVRGQVARFFDDVLVVASSALPVKYVSGLAPWDLAALEPYIPDYLAGYRAESYTVSLDGGFSHARDQMERVITRDIKFDIGGDRQRIHQMTPRYGDITYKHILLPVWTAAYKFRGKSYRFVVNGRTGQVQGERPYSAVKIAFAVILGLIVAAVVGYFVAMNQQGY</sequence>
<reference evidence="3" key="1">
    <citation type="submission" date="2016-10" db="EMBL/GenBank/DDBJ databases">
        <authorList>
            <person name="Varghese N."/>
            <person name="Submissions S."/>
        </authorList>
    </citation>
    <scope>NUCLEOTIDE SEQUENCE [LARGE SCALE GENOMIC DNA]</scope>
    <source>
        <strain evidence="3">DSM 26471</strain>
    </source>
</reference>
<accession>A0A1I3WI88</accession>
<dbReference type="OrthoDB" id="3182597at2"/>
<evidence type="ECO:0008006" key="4">
    <source>
        <dbReference type="Google" id="ProtNLM"/>
    </source>
</evidence>
<dbReference type="PANTHER" id="PTHR37826:SF3">
    <property type="entry name" value="J DOMAIN-CONTAINING PROTEIN"/>
    <property type="match status" value="1"/>
</dbReference>
<protein>
    <recommendedName>
        <fullName evidence="4">RNA polymerase I-specific transcription initiation factor Rrn7</fullName>
    </recommendedName>
</protein>
<dbReference type="EMBL" id="FORH01000008">
    <property type="protein sequence ID" value="SFK06557.1"/>
    <property type="molecule type" value="Genomic_DNA"/>
</dbReference>
<keyword evidence="1" id="KW-0812">Transmembrane</keyword>
<keyword evidence="3" id="KW-1185">Reference proteome</keyword>
<dbReference type="Proteomes" id="UP000199630">
    <property type="component" value="Unassembled WGS sequence"/>
</dbReference>
<organism evidence="2 3">
    <name type="scientific">Celeribacter neptunius</name>
    <dbReference type="NCBI Taxonomy" id="588602"/>
    <lineage>
        <taxon>Bacteria</taxon>
        <taxon>Pseudomonadati</taxon>
        <taxon>Pseudomonadota</taxon>
        <taxon>Alphaproteobacteria</taxon>
        <taxon>Rhodobacterales</taxon>
        <taxon>Roseobacteraceae</taxon>
        <taxon>Celeribacter</taxon>
    </lineage>
</organism>
<evidence type="ECO:0000256" key="1">
    <source>
        <dbReference type="SAM" id="Phobius"/>
    </source>
</evidence>
<keyword evidence="1" id="KW-0472">Membrane</keyword>
<name>A0A1I3WI88_9RHOB</name>
<dbReference type="Gene3D" id="2.20.28.30">
    <property type="entry name" value="RNA polymerase ii, chain L"/>
    <property type="match status" value="1"/>
</dbReference>
<keyword evidence="1" id="KW-1133">Transmembrane helix</keyword>
<dbReference type="STRING" id="588602.SAMN04487991_3737"/>
<feature type="transmembrane region" description="Helical" evidence="1">
    <location>
        <begin position="358"/>
        <end position="377"/>
    </location>
</feature>
<dbReference type="RefSeq" id="WP_090062263.1">
    <property type="nucleotide sequence ID" value="NZ_FORH01000008.1"/>
</dbReference>
<dbReference type="AlphaFoldDB" id="A0A1I3WI88"/>
<gene>
    <name evidence="2" type="ORF">SAMN04487991_3737</name>
</gene>
<evidence type="ECO:0000313" key="2">
    <source>
        <dbReference type="EMBL" id="SFK06557.1"/>
    </source>
</evidence>
<dbReference type="PANTHER" id="PTHR37826">
    <property type="entry name" value="FLOTILLIN BAND_7_5 DOMAIN PROTEIN"/>
    <property type="match status" value="1"/>
</dbReference>